<dbReference type="PIRSF" id="PIRSF008502">
    <property type="entry name" value="UCP008502"/>
    <property type="match status" value="1"/>
</dbReference>
<dbReference type="OrthoDB" id="9806494at2"/>
<reference evidence="1 2" key="1">
    <citation type="submission" date="2019-06" db="EMBL/GenBank/DDBJ databases">
        <title>Sequencing the genomes of 1000 actinobacteria strains.</title>
        <authorList>
            <person name="Klenk H.-P."/>
        </authorList>
    </citation>
    <scope>NUCLEOTIDE SEQUENCE [LARGE SCALE GENOMIC DNA]</scope>
    <source>
        <strain evidence="1 2">DSM 45015</strain>
    </source>
</reference>
<evidence type="ECO:0000313" key="2">
    <source>
        <dbReference type="Proteomes" id="UP000317422"/>
    </source>
</evidence>
<dbReference type="Proteomes" id="UP000317422">
    <property type="component" value="Unassembled WGS sequence"/>
</dbReference>
<sequence>MTVYVALLRGVNIGRNRRIAMADLRTSLAGLGYDNVRTYLQSGNVVFVAPEEPEETVASAIEHRLAHDSGMNVGTVVRTAEQLDTLIAQCPIEVGDPTRFLVMFLSRKPDRDRLARMDTASFAPEEMGVGERDVYFSLPEGVRNARLPAFAHKHVSGTATTRNWNTVTRMRALAHGSGERT</sequence>
<dbReference type="PANTHER" id="PTHR36439">
    <property type="entry name" value="BLL4334 PROTEIN"/>
    <property type="match status" value="1"/>
</dbReference>
<dbReference type="RefSeq" id="WP_141923143.1">
    <property type="nucleotide sequence ID" value="NZ_VFQC01000001.1"/>
</dbReference>
<dbReference type="AlphaFoldDB" id="A0A543NII0"/>
<evidence type="ECO:0000313" key="1">
    <source>
        <dbReference type="EMBL" id="TQN31648.1"/>
    </source>
</evidence>
<dbReference type="PANTHER" id="PTHR36439:SF1">
    <property type="entry name" value="DUF1697 DOMAIN-CONTAINING PROTEIN"/>
    <property type="match status" value="1"/>
</dbReference>
<dbReference type="Gene3D" id="3.30.70.1280">
    <property type="entry name" value="SP0830-like domains"/>
    <property type="match status" value="1"/>
</dbReference>
<dbReference type="Pfam" id="PF08002">
    <property type="entry name" value="DUF1697"/>
    <property type="match status" value="1"/>
</dbReference>
<organism evidence="1 2">
    <name type="scientific">Haloactinospora alba</name>
    <dbReference type="NCBI Taxonomy" id="405555"/>
    <lineage>
        <taxon>Bacteria</taxon>
        <taxon>Bacillati</taxon>
        <taxon>Actinomycetota</taxon>
        <taxon>Actinomycetes</taxon>
        <taxon>Streptosporangiales</taxon>
        <taxon>Nocardiopsidaceae</taxon>
        <taxon>Haloactinospora</taxon>
    </lineage>
</organism>
<name>A0A543NII0_9ACTN</name>
<comment type="caution">
    <text evidence="1">The sequence shown here is derived from an EMBL/GenBank/DDBJ whole genome shotgun (WGS) entry which is preliminary data.</text>
</comment>
<proteinExistence type="predicted"/>
<keyword evidence="2" id="KW-1185">Reference proteome</keyword>
<protein>
    <submittedName>
        <fullName evidence="1">Uncharacterized protein (DUF1697 family)</fullName>
    </submittedName>
</protein>
<dbReference type="InterPro" id="IPR012545">
    <property type="entry name" value="DUF1697"/>
</dbReference>
<gene>
    <name evidence="1" type="ORF">FHX37_1564</name>
</gene>
<dbReference type="EMBL" id="VFQC01000001">
    <property type="protein sequence ID" value="TQN31648.1"/>
    <property type="molecule type" value="Genomic_DNA"/>
</dbReference>
<dbReference type="SUPFAM" id="SSF160379">
    <property type="entry name" value="SP0830-like"/>
    <property type="match status" value="1"/>
</dbReference>
<accession>A0A543NII0</accession>